<gene>
    <name evidence="1" type="ORF">NCTC12078_00041</name>
</gene>
<dbReference type="EMBL" id="LR215974">
    <property type="protein sequence ID" value="VFB02068.1"/>
    <property type="molecule type" value="Genomic_DNA"/>
</dbReference>
<dbReference type="KEGG" id="ctai:NCTC12078_00041"/>
<proteinExistence type="predicted"/>
<dbReference type="Proteomes" id="UP000290013">
    <property type="component" value="Chromosome"/>
</dbReference>
<organism evidence="1 2">
    <name type="scientific">Chryseobacterium taihuense</name>
    <dbReference type="NCBI Taxonomy" id="1141221"/>
    <lineage>
        <taxon>Bacteria</taxon>
        <taxon>Pseudomonadati</taxon>
        <taxon>Bacteroidota</taxon>
        <taxon>Flavobacteriia</taxon>
        <taxon>Flavobacteriales</taxon>
        <taxon>Weeksellaceae</taxon>
        <taxon>Chryseobacterium group</taxon>
        <taxon>Chryseobacterium</taxon>
    </lineage>
</organism>
<evidence type="ECO:0000313" key="1">
    <source>
        <dbReference type="EMBL" id="VFB02068.1"/>
    </source>
</evidence>
<name>A0A4U8WHG4_9FLAO</name>
<protein>
    <submittedName>
        <fullName evidence="1">Uncharacterized protein</fullName>
    </submittedName>
</protein>
<dbReference type="AlphaFoldDB" id="A0A4U8WHG4"/>
<dbReference type="RefSeq" id="WP_130912988.1">
    <property type="nucleotide sequence ID" value="NZ_LR215974.1"/>
</dbReference>
<sequence length="325" mass="37484">MNVKSIVVEQLDWNATSKSLTLEPDYNGQLWVAFPTDYDEPRNSPFYFQHPNYDKKFNEGFAECQARRITKNNFYELEGVFTYKATWQNITTERNSISYYALYLPEFAVPVDIKLLDPFSEGRQYKRTVFKDEQQPRYIIYLQCASRFGSFSFDIICKFKMNKEGFSDSSYTDEFQQDFYARPEEWKYLLNQTEREKVEQYFITNNNYKPMGDQYNINQAGAVGPNSSANNNVFNQTNYTLPDNTNYELLSSELAKLKQELISKATLPEHFIAISEVANAEEATKNKDGNKVVKSLLTAGKWVLDAATNIGTSVVAEIINKQIGG</sequence>
<reference evidence="1 2" key="1">
    <citation type="submission" date="2019-02" db="EMBL/GenBank/DDBJ databases">
        <authorList>
            <consortium name="Pathogen Informatics"/>
        </authorList>
    </citation>
    <scope>NUCLEOTIDE SEQUENCE [LARGE SCALE GENOMIC DNA]</scope>
    <source>
        <strain evidence="1 2">3012STDY6944375</strain>
    </source>
</reference>
<accession>A0A4U8WHG4</accession>
<evidence type="ECO:0000313" key="2">
    <source>
        <dbReference type="Proteomes" id="UP000290013"/>
    </source>
</evidence>